<feature type="compositionally biased region" description="Polar residues" evidence="1">
    <location>
        <begin position="455"/>
        <end position="479"/>
    </location>
</feature>
<dbReference type="EMBL" id="GL732659">
    <property type="protein sequence ID" value="EFX68278.1"/>
    <property type="molecule type" value="Genomic_DNA"/>
</dbReference>
<feature type="region of interest" description="Disordered" evidence="1">
    <location>
        <begin position="429"/>
        <end position="507"/>
    </location>
</feature>
<dbReference type="HOGENOM" id="CLU_513159_0_0_1"/>
<name>E9HJ02_DAPPU</name>
<accession>E9HJ02</accession>
<keyword evidence="3" id="KW-1185">Reference proteome</keyword>
<feature type="compositionally biased region" description="Low complexity" evidence="1">
    <location>
        <begin position="480"/>
        <end position="502"/>
    </location>
</feature>
<sequence length="531" mass="59464">MEVASKLLRWEESSLSKKKSQSRPKNGNDLDCSKLIAYPLHEPRPDFMLEDINLTKCSSFPKKDLKIGEEELVLHRVHCAGVKYCEGTNGAPCSFAVFNRRQENRCINHKNARLLKQTCNSFFIFIHPKDRTDNRRWLGLLSSSNGRAGHCHNLQIPSKVPIKLKQDICEELRKDPTKTAKELQQGDSIGYSPCQFAPAAAHNGTWISIVGKEYKKTEAGMGARGLIKNFHVKIKRSIDEKDRQIADNVDFDIENVESSSPYRRLFSFGDELYIVVLATPQMLQVLADSMFVQVDVTYPGLTAFKYLMNFVAYNELTMSFQVVGRVLMNRVNKLAYKTVITELFKVANATFSEFENGLSVNAWVVDFSLAQRREWPRILGEKAGEHIRRLQVHFQRNVQNIADKGIYVGVSAEKENALMIKDEFGENGPSWGQFERLPDNPLSSSGPPSIKHVASSRTPSTKHVASSRTPGTKHASSSRPSSTKQVSSPPSSSTKHTSSVSDKTVELPAPLPSSFQLQLKLLIHTLVSLAG</sequence>
<dbReference type="OrthoDB" id="5985011at2759"/>
<proteinExistence type="predicted"/>
<feature type="region of interest" description="Disordered" evidence="1">
    <location>
        <begin position="1"/>
        <end position="28"/>
    </location>
</feature>
<gene>
    <name evidence="2" type="ORF">DAPPUDRAFT_114702</name>
</gene>
<reference evidence="2 3" key="1">
    <citation type="journal article" date="2011" name="Science">
        <title>The ecoresponsive genome of Daphnia pulex.</title>
        <authorList>
            <person name="Colbourne J.K."/>
            <person name="Pfrender M.E."/>
            <person name="Gilbert D."/>
            <person name="Thomas W.K."/>
            <person name="Tucker A."/>
            <person name="Oakley T.H."/>
            <person name="Tokishita S."/>
            <person name="Aerts A."/>
            <person name="Arnold G.J."/>
            <person name="Basu M.K."/>
            <person name="Bauer D.J."/>
            <person name="Caceres C.E."/>
            <person name="Carmel L."/>
            <person name="Casola C."/>
            <person name="Choi J.H."/>
            <person name="Detter J.C."/>
            <person name="Dong Q."/>
            <person name="Dusheyko S."/>
            <person name="Eads B.D."/>
            <person name="Frohlich T."/>
            <person name="Geiler-Samerotte K.A."/>
            <person name="Gerlach D."/>
            <person name="Hatcher P."/>
            <person name="Jogdeo S."/>
            <person name="Krijgsveld J."/>
            <person name="Kriventseva E.V."/>
            <person name="Kultz D."/>
            <person name="Laforsch C."/>
            <person name="Lindquist E."/>
            <person name="Lopez J."/>
            <person name="Manak J.R."/>
            <person name="Muller J."/>
            <person name="Pangilinan J."/>
            <person name="Patwardhan R.P."/>
            <person name="Pitluck S."/>
            <person name="Pritham E.J."/>
            <person name="Rechtsteiner A."/>
            <person name="Rho M."/>
            <person name="Rogozin I.B."/>
            <person name="Sakarya O."/>
            <person name="Salamov A."/>
            <person name="Schaack S."/>
            <person name="Shapiro H."/>
            <person name="Shiga Y."/>
            <person name="Skalitzky C."/>
            <person name="Smith Z."/>
            <person name="Souvorov A."/>
            <person name="Sung W."/>
            <person name="Tang Z."/>
            <person name="Tsuchiya D."/>
            <person name="Tu H."/>
            <person name="Vos H."/>
            <person name="Wang M."/>
            <person name="Wolf Y.I."/>
            <person name="Yamagata H."/>
            <person name="Yamada T."/>
            <person name="Ye Y."/>
            <person name="Shaw J.R."/>
            <person name="Andrews J."/>
            <person name="Crease T.J."/>
            <person name="Tang H."/>
            <person name="Lucas S.M."/>
            <person name="Robertson H.M."/>
            <person name="Bork P."/>
            <person name="Koonin E.V."/>
            <person name="Zdobnov E.M."/>
            <person name="Grigoriev I.V."/>
            <person name="Lynch M."/>
            <person name="Boore J.L."/>
        </authorList>
    </citation>
    <scope>NUCLEOTIDE SEQUENCE [LARGE SCALE GENOMIC DNA]</scope>
</reference>
<dbReference type="KEGG" id="dpx:DAPPUDRAFT_114702"/>
<evidence type="ECO:0000256" key="1">
    <source>
        <dbReference type="SAM" id="MobiDB-lite"/>
    </source>
</evidence>
<dbReference type="Proteomes" id="UP000000305">
    <property type="component" value="Unassembled WGS sequence"/>
</dbReference>
<dbReference type="PhylomeDB" id="E9HJ02"/>
<dbReference type="AlphaFoldDB" id="E9HJ02"/>
<organism evidence="2 3">
    <name type="scientific">Daphnia pulex</name>
    <name type="common">Water flea</name>
    <dbReference type="NCBI Taxonomy" id="6669"/>
    <lineage>
        <taxon>Eukaryota</taxon>
        <taxon>Metazoa</taxon>
        <taxon>Ecdysozoa</taxon>
        <taxon>Arthropoda</taxon>
        <taxon>Crustacea</taxon>
        <taxon>Branchiopoda</taxon>
        <taxon>Diplostraca</taxon>
        <taxon>Cladocera</taxon>
        <taxon>Anomopoda</taxon>
        <taxon>Daphniidae</taxon>
        <taxon>Daphnia</taxon>
    </lineage>
</organism>
<evidence type="ECO:0000313" key="3">
    <source>
        <dbReference type="Proteomes" id="UP000000305"/>
    </source>
</evidence>
<dbReference type="InParanoid" id="E9HJ02"/>
<protein>
    <submittedName>
        <fullName evidence="2">Uncharacterized protein</fullName>
    </submittedName>
</protein>
<evidence type="ECO:0000313" key="2">
    <source>
        <dbReference type="EMBL" id="EFX68278.1"/>
    </source>
</evidence>
<dbReference type="eggNOG" id="ENOG502RTCD">
    <property type="taxonomic scope" value="Eukaryota"/>
</dbReference>